<keyword evidence="3" id="KW-1185">Reference proteome</keyword>
<evidence type="ECO:0000313" key="3">
    <source>
        <dbReference type="Proteomes" id="UP001626550"/>
    </source>
</evidence>
<organism evidence="2 3">
    <name type="scientific">Cichlidogyrus casuarinus</name>
    <dbReference type="NCBI Taxonomy" id="1844966"/>
    <lineage>
        <taxon>Eukaryota</taxon>
        <taxon>Metazoa</taxon>
        <taxon>Spiralia</taxon>
        <taxon>Lophotrochozoa</taxon>
        <taxon>Platyhelminthes</taxon>
        <taxon>Monogenea</taxon>
        <taxon>Monopisthocotylea</taxon>
        <taxon>Dactylogyridea</taxon>
        <taxon>Ancyrocephalidae</taxon>
        <taxon>Cichlidogyrus</taxon>
    </lineage>
</organism>
<name>A0ABD2PUY4_9PLAT</name>
<proteinExistence type="predicted"/>
<feature type="compositionally biased region" description="Basic residues" evidence="1">
    <location>
        <begin position="27"/>
        <end position="37"/>
    </location>
</feature>
<dbReference type="AlphaFoldDB" id="A0ABD2PUY4"/>
<feature type="region of interest" description="Disordered" evidence="1">
    <location>
        <begin position="16"/>
        <end position="43"/>
    </location>
</feature>
<comment type="caution">
    <text evidence="2">The sequence shown here is derived from an EMBL/GenBank/DDBJ whole genome shotgun (WGS) entry which is preliminary data.</text>
</comment>
<accession>A0ABD2PUY4</accession>
<dbReference type="EMBL" id="JBJKFK010002603">
    <property type="protein sequence ID" value="KAL3310873.1"/>
    <property type="molecule type" value="Genomic_DNA"/>
</dbReference>
<sequence length="837" mass="94365">MMNLSFGSISTPIQDPRLLPAGSVPTTKKKSKNKKNKSITPEPLLAPNNVSVVYSKPATAILPKKTYVPPALGSNTSKDIDAKFVLAPLNPICAASSLVVNASTIAKNLPEMEHKIVSFKKDILPQCLNLKFFRRVADVIRSNIDCNTMAHLLRIMRLAIFRSNLTLSQMIEANFFDMLFQYLGQLKTQTNTRKYVFFFICECIITMEPRKRYPLLEWLPLLISSIKAEFLQEKATLTDRLFALDTLIALQKATIFDDTKACRNRFKQLLESNHIIQVLNTINMNPQMEESRELTAILANTADDVSDNETLLFATGTWPLVRARLALFDSEYLLNLKQQLNEDFPEKSDCVRVVYVSVAHHINYDSKLLVSAFEEGLVDLLLDLNKYGLGSNDTIKLLSQFFAPIEKAHLTASFIDLLKTKSSPSFLACLEKHPEIGPKMIKKQEIEQVSVSLSCFELSSDEEDYLHFTKPSLVQKKEELLIDFDTECDAPVIMKPEIMVPTPSCIDDLLGLNLGTVSESNSCVSLGYASCEAKSLSDSDSSIEIPFSSPSRNESAAEDDLAKLIQKLNLTPSSPVKPEPEKCRDRKSNPVWSGKTLNRFLVPDMEADCKCAKPIKLDSVVTEDFSKMLVSILKSADATWDKCPRCLAAVLDYGTSRLNTPLGEFLGFHFARTTGRVRELTQDEIKPFVKLLPALTEQNQFFFRTFIDDGERYVKFLSLARTNEEIRAAMRPFFFKSIKSARPQQLKTLLESDIFAEMNKLISNDNDITDKFLACVKRLIDVIPQCFVDLDVLKAQVKSIKILQKRLQKYTGHEQAEMRILATSLIKDFDLLTKISD</sequence>
<dbReference type="Proteomes" id="UP001626550">
    <property type="component" value="Unassembled WGS sequence"/>
</dbReference>
<reference evidence="2 3" key="1">
    <citation type="submission" date="2024-11" db="EMBL/GenBank/DDBJ databases">
        <title>Adaptive evolution of stress response genes in parasites aligns with host niche diversity.</title>
        <authorList>
            <person name="Hahn C."/>
            <person name="Resl P."/>
        </authorList>
    </citation>
    <scope>NUCLEOTIDE SEQUENCE [LARGE SCALE GENOMIC DNA]</scope>
    <source>
        <strain evidence="2">EGGRZ-B1_66</strain>
        <tissue evidence="2">Body</tissue>
    </source>
</reference>
<evidence type="ECO:0000256" key="1">
    <source>
        <dbReference type="SAM" id="MobiDB-lite"/>
    </source>
</evidence>
<protein>
    <submittedName>
        <fullName evidence="2">Uncharacterized protein</fullName>
    </submittedName>
</protein>
<gene>
    <name evidence="2" type="ORF">Ciccas_010554</name>
</gene>
<evidence type="ECO:0000313" key="2">
    <source>
        <dbReference type="EMBL" id="KAL3310873.1"/>
    </source>
</evidence>